<feature type="transmembrane region" description="Helical" evidence="1">
    <location>
        <begin position="131"/>
        <end position="153"/>
    </location>
</feature>
<sequence length="218" mass="24418">MHHIRQIRRYLRQSLILLIALAALLAIYVLITGELGWLEIKSLLSAFIGFAAGLNGLACALCRHQLRRHWPAWLGVGLGSLSALLLLIQLWANVQSPLYWKLCGLALTWTLTYTHSLLTVMVELDGWRQRLLIPATRACGIALGLLTSVALLAEVYNSLLIRSFSVLAILTGFCTLMLVLLHRRHLPLTPRLVLQPLPDGLYRDVREGRLYKVSPADE</sequence>
<reference evidence="3" key="1">
    <citation type="journal article" date="2019" name="Int. J. Syst. Evol. Microbiol.">
        <title>The Global Catalogue of Microorganisms (GCM) 10K type strain sequencing project: providing services to taxonomists for standard genome sequencing and annotation.</title>
        <authorList>
            <consortium name="The Broad Institute Genomics Platform"/>
            <consortium name="The Broad Institute Genome Sequencing Center for Infectious Disease"/>
            <person name="Wu L."/>
            <person name="Ma J."/>
        </authorList>
    </citation>
    <scope>NUCLEOTIDE SEQUENCE [LARGE SCALE GENOMIC DNA]</scope>
    <source>
        <strain evidence="3">JCM 32226</strain>
    </source>
</reference>
<feature type="transmembrane region" description="Helical" evidence="1">
    <location>
        <begin position="43"/>
        <end position="61"/>
    </location>
</feature>
<feature type="transmembrane region" description="Helical" evidence="1">
    <location>
        <begin position="12"/>
        <end position="31"/>
    </location>
</feature>
<name>A0ABP8QKZ1_9GAMM</name>
<keyword evidence="1" id="KW-0812">Transmembrane</keyword>
<proteinExistence type="predicted"/>
<gene>
    <name evidence="2" type="ORF">GCM10023095_31860</name>
</gene>
<comment type="caution">
    <text evidence="2">The sequence shown here is derived from an EMBL/GenBank/DDBJ whole genome shotgun (WGS) entry which is preliminary data.</text>
</comment>
<feature type="transmembrane region" description="Helical" evidence="1">
    <location>
        <begin position="159"/>
        <end position="181"/>
    </location>
</feature>
<keyword evidence="3" id="KW-1185">Reference proteome</keyword>
<feature type="transmembrane region" description="Helical" evidence="1">
    <location>
        <begin position="73"/>
        <end position="92"/>
    </location>
</feature>
<evidence type="ECO:0000313" key="3">
    <source>
        <dbReference type="Proteomes" id="UP001501321"/>
    </source>
</evidence>
<accession>A0ABP8QKZ1</accession>
<evidence type="ECO:0008006" key="4">
    <source>
        <dbReference type="Google" id="ProtNLM"/>
    </source>
</evidence>
<organism evidence="2 3">
    <name type="scientific">Pseudaeromonas paramecii</name>
    <dbReference type="NCBI Taxonomy" id="2138166"/>
    <lineage>
        <taxon>Bacteria</taxon>
        <taxon>Pseudomonadati</taxon>
        <taxon>Pseudomonadota</taxon>
        <taxon>Gammaproteobacteria</taxon>
        <taxon>Aeromonadales</taxon>
        <taxon>Aeromonadaceae</taxon>
        <taxon>Pseudaeromonas</taxon>
    </lineage>
</organism>
<keyword evidence="1" id="KW-1133">Transmembrane helix</keyword>
<feature type="transmembrane region" description="Helical" evidence="1">
    <location>
        <begin position="98"/>
        <end position="119"/>
    </location>
</feature>
<dbReference type="EMBL" id="BAABFC010000029">
    <property type="protein sequence ID" value="GAA4504258.1"/>
    <property type="molecule type" value="Genomic_DNA"/>
</dbReference>
<keyword evidence="1" id="KW-0472">Membrane</keyword>
<evidence type="ECO:0000313" key="2">
    <source>
        <dbReference type="EMBL" id="GAA4504258.1"/>
    </source>
</evidence>
<protein>
    <recommendedName>
        <fullName evidence="4">MFS transporter</fullName>
    </recommendedName>
</protein>
<dbReference type="Proteomes" id="UP001501321">
    <property type="component" value="Unassembled WGS sequence"/>
</dbReference>
<evidence type="ECO:0000256" key="1">
    <source>
        <dbReference type="SAM" id="Phobius"/>
    </source>
</evidence>
<dbReference type="RefSeq" id="WP_345014937.1">
    <property type="nucleotide sequence ID" value="NZ_BAABFC010000029.1"/>
</dbReference>